<dbReference type="EC" id="4.2.1.75" evidence="2"/>
<dbReference type="GO" id="GO:0004852">
    <property type="term" value="F:uroporphyrinogen-III synthase activity"/>
    <property type="evidence" value="ECO:0007669"/>
    <property type="project" value="UniProtKB-EC"/>
</dbReference>
<evidence type="ECO:0000259" key="1">
    <source>
        <dbReference type="Pfam" id="PF02602"/>
    </source>
</evidence>
<gene>
    <name evidence="2" type="ORF">ACFQ3C_10565</name>
</gene>
<sequence>MTRPVILLTRPEASSHRMAMLLSAAFGDRLEICISPLMEIVLDPRLPSLEGIKTLIFTSANGVAAYVAANGPKALPCYTVGDATARAATAAGLHAISAGGDADALIDRIKQDNAPAPLLHVRGAHARGDISERLGAAGFPVSQAIVYHQNALTLTEEAKSLLDGYRPVILPLFSPRSAALLGSAPVSAKVYAVAMSEATADSLRFDVEDMRVAAHPDFESMASVIADLLQSAPWDKEKPL</sequence>
<comment type="caution">
    <text evidence="2">The sequence shown here is derived from an EMBL/GenBank/DDBJ whole genome shotgun (WGS) entry which is preliminary data.</text>
</comment>
<keyword evidence="2" id="KW-0456">Lyase</keyword>
<protein>
    <submittedName>
        <fullName evidence="2">Uroporphyrinogen-III synthase</fullName>
        <ecNumber evidence="2">4.2.1.75</ecNumber>
    </submittedName>
</protein>
<dbReference type="SUPFAM" id="SSF69618">
    <property type="entry name" value="HemD-like"/>
    <property type="match status" value="1"/>
</dbReference>
<evidence type="ECO:0000313" key="3">
    <source>
        <dbReference type="Proteomes" id="UP001597151"/>
    </source>
</evidence>
<dbReference type="InterPro" id="IPR003754">
    <property type="entry name" value="4pyrrol_synth_uPrphyn_synth"/>
</dbReference>
<proteinExistence type="predicted"/>
<reference evidence="3" key="1">
    <citation type="journal article" date="2019" name="Int. J. Syst. Evol. Microbiol.">
        <title>The Global Catalogue of Microorganisms (GCM) 10K type strain sequencing project: providing services to taxonomists for standard genome sequencing and annotation.</title>
        <authorList>
            <consortium name="The Broad Institute Genomics Platform"/>
            <consortium name="The Broad Institute Genome Sequencing Center for Infectious Disease"/>
            <person name="Wu L."/>
            <person name="Ma J."/>
        </authorList>
    </citation>
    <scope>NUCLEOTIDE SEQUENCE [LARGE SCALE GENOMIC DNA]</scope>
    <source>
        <strain evidence="3">CCUG 55328</strain>
    </source>
</reference>
<dbReference type="Pfam" id="PF02602">
    <property type="entry name" value="HEM4"/>
    <property type="match status" value="1"/>
</dbReference>
<dbReference type="InterPro" id="IPR036108">
    <property type="entry name" value="4pyrrol_syn_uPrphyn_synt_sf"/>
</dbReference>
<keyword evidence="3" id="KW-1185">Reference proteome</keyword>
<dbReference type="EMBL" id="JBHTKR010000004">
    <property type="protein sequence ID" value="MFD1195112.1"/>
    <property type="molecule type" value="Genomic_DNA"/>
</dbReference>
<name>A0ABW3TEH7_9RHOB</name>
<dbReference type="Gene3D" id="3.40.50.10090">
    <property type="match status" value="1"/>
</dbReference>
<dbReference type="RefSeq" id="WP_380791476.1">
    <property type="nucleotide sequence ID" value="NZ_JBHTKR010000004.1"/>
</dbReference>
<feature type="domain" description="Tetrapyrrole biosynthesis uroporphyrinogen III synthase" evidence="1">
    <location>
        <begin position="34"/>
        <end position="222"/>
    </location>
</feature>
<dbReference type="CDD" id="cd06578">
    <property type="entry name" value="HemD"/>
    <property type="match status" value="1"/>
</dbReference>
<dbReference type="Proteomes" id="UP001597151">
    <property type="component" value="Unassembled WGS sequence"/>
</dbReference>
<evidence type="ECO:0000313" key="2">
    <source>
        <dbReference type="EMBL" id="MFD1195112.1"/>
    </source>
</evidence>
<accession>A0ABW3TEH7</accession>
<organism evidence="2 3">
    <name type="scientific">Seohaeicola saemankumensis</name>
    <dbReference type="NCBI Taxonomy" id="481181"/>
    <lineage>
        <taxon>Bacteria</taxon>
        <taxon>Pseudomonadati</taxon>
        <taxon>Pseudomonadota</taxon>
        <taxon>Alphaproteobacteria</taxon>
        <taxon>Rhodobacterales</taxon>
        <taxon>Roseobacteraceae</taxon>
        <taxon>Seohaeicola</taxon>
    </lineage>
</organism>